<dbReference type="Pfam" id="PF14775">
    <property type="entry name" value="NYD-SP28_assoc"/>
    <property type="match status" value="1"/>
</dbReference>
<evidence type="ECO:0000256" key="8">
    <source>
        <dbReference type="ARBA" id="ARBA00031554"/>
    </source>
</evidence>
<dbReference type="Proteomes" id="UP000028760">
    <property type="component" value="Unassembled WGS sequence"/>
</dbReference>
<evidence type="ECO:0000256" key="1">
    <source>
        <dbReference type="ARBA" id="ARBA00004611"/>
    </source>
</evidence>
<feature type="domain" description="Dynein regulatory complex protein 1 C-terminal" evidence="12">
    <location>
        <begin position="615"/>
        <end position="667"/>
    </location>
</feature>
<evidence type="ECO:0000256" key="6">
    <source>
        <dbReference type="ARBA" id="ARBA00023069"/>
    </source>
</evidence>
<evidence type="ECO:0000313" key="13">
    <source>
        <dbReference type="Ensembl" id="ENSPFOP00000016806.2"/>
    </source>
</evidence>
<evidence type="ECO:0000256" key="7">
    <source>
        <dbReference type="ARBA" id="ARBA00023273"/>
    </source>
</evidence>
<feature type="coiled-coil region" evidence="10">
    <location>
        <begin position="126"/>
        <end position="160"/>
    </location>
</feature>
<feature type="domain" description="Dynein regulatory complex protein 1/2 N-terminal" evidence="11">
    <location>
        <begin position="34"/>
        <end position="136"/>
    </location>
</feature>
<dbReference type="Ensembl" id="ENSPFOT00000016828.2">
    <property type="protein sequence ID" value="ENSPFOP00000016806.2"/>
    <property type="gene ID" value="ENSPFOG00000016727.2"/>
</dbReference>
<evidence type="ECO:0000259" key="12">
    <source>
        <dbReference type="Pfam" id="PF14775"/>
    </source>
</evidence>
<dbReference type="GO" id="GO:0070286">
    <property type="term" value="P:axonemal dynein complex assembly"/>
    <property type="evidence" value="ECO:0007669"/>
    <property type="project" value="InterPro"/>
</dbReference>
<dbReference type="eggNOG" id="ENOG502QQ2B">
    <property type="taxonomic scope" value="Eukaryota"/>
</dbReference>
<comment type="subcellular location">
    <subcellularLocation>
        <location evidence="1">Cytoplasm</location>
        <location evidence="1">Cytoskeleton</location>
        <location evidence="1">Flagellum axoneme</location>
    </subcellularLocation>
</comment>
<dbReference type="OMA" id="LDFMMAR"/>
<comment type="function">
    <text evidence="9">Component of the nexin-dynein regulatory complex (N-DRC) a key regulator of ciliary/flagellar motility which maintains the alignment and integrity of the distal axoneme and regulates microtubule sliding in motile axonemes. Plays a critical role in the assembly of N-DRC and also stabilizes the assembly of multiple inner dynein arms and radial spokes. Coassembles with CCDC65/DRC2 to form a central scaffold needed for assembly of the N-DRC and its attachment to the outer doublet microtubules.</text>
</comment>
<dbReference type="InterPro" id="IPR039750">
    <property type="entry name" value="DRC1/DRC2"/>
</dbReference>
<dbReference type="PANTHER" id="PTHR21625">
    <property type="entry name" value="NYD-SP28 PROTEIN"/>
    <property type="match status" value="1"/>
</dbReference>
<dbReference type="EMBL" id="AYCK01000980">
    <property type="status" value="NOT_ANNOTATED_CDS"/>
    <property type="molecule type" value="Genomic_DNA"/>
</dbReference>
<keyword evidence="4" id="KW-0282">Flagellum</keyword>
<evidence type="ECO:0000256" key="4">
    <source>
        <dbReference type="ARBA" id="ARBA00022846"/>
    </source>
</evidence>
<reference evidence="14" key="1">
    <citation type="submission" date="2013-10" db="EMBL/GenBank/DDBJ databases">
        <authorList>
            <person name="Schartl M."/>
            <person name="Warren W."/>
        </authorList>
    </citation>
    <scope>NUCLEOTIDE SEQUENCE [LARGE SCALE GENOMIC DNA]</scope>
    <source>
        <strain evidence="14">female</strain>
    </source>
</reference>
<evidence type="ECO:0000256" key="2">
    <source>
        <dbReference type="ARBA" id="ARBA00009688"/>
    </source>
</evidence>
<protein>
    <recommendedName>
        <fullName evidence="3">Dynein regulatory complex protein 1</fullName>
    </recommendedName>
    <alternativeName>
        <fullName evidence="8">Coiled-coil domain-containing protein 164</fullName>
    </alternativeName>
</protein>
<keyword evidence="7" id="KW-0966">Cell projection</keyword>
<dbReference type="GO" id="GO:0060285">
    <property type="term" value="P:cilium-dependent cell motility"/>
    <property type="evidence" value="ECO:0007669"/>
    <property type="project" value="TreeGrafter"/>
</dbReference>
<keyword evidence="5 10" id="KW-0175">Coiled coil</keyword>
<dbReference type="GO" id="GO:0005858">
    <property type="term" value="C:axonemal dynein complex"/>
    <property type="evidence" value="ECO:0007669"/>
    <property type="project" value="InterPro"/>
</dbReference>
<comment type="similarity">
    <text evidence="2">Belongs to the DRC1 family.</text>
</comment>
<organism evidence="13 14">
    <name type="scientific">Poecilia formosa</name>
    <name type="common">Amazon molly</name>
    <name type="synonym">Limia formosa</name>
    <dbReference type="NCBI Taxonomy" id="48698"/>
    <lineage>
        <taxon>Eukaryota</taxon>
        <taxon>Metazoa</taxon>
        <taxon>Chordata</taxon>
        <taxon>Craniata</taxon>
        <taxon>Vertebrata</taxon>
        <taxon>Euteleostomi</taxon>
        <taxon>Actinopterygii</taxon>
        <taxon>Neopterygii</taxon>
        <taxon>Teleostei</taxon>
        <taxon>Neoteleostei</taxon>
        <taxon>Acanthomorphata</taxon>
        <taxon>Ovalentaria</taxon>
        <taxon>Atherinomorphae</taxon>
        <taxon>Cyprinodontiformes</taxon>
        <taxon>Poeciliidae</taxon>
        <taxon>Poeciliinae</taxon>
        <taxon>Poecilia</taxon>
    </lineage>
</organism>
<dbReference type="InterPro" id="IPR039505">
    <property type="entry name" value="DRC1/2_N"/>
</dbReference>
<name>A0A087YFK3_POEFO</name>
<dbReference type="InterPro" id="IPR029440">
    <property type="entry name" value="DRC1_C"/>
</dbReference>
<keyword evidence="14" id="KW-1185">Reference proteome</keyword>
<evidence type="ECO:0000259" key="11">
    <source>
        <dbReference type="Pfam" id="PF14772"/>
    </source>
</evidence>
<dbReference type="STRING" id="48698.ENSPFOP00000016806"/>
<dbReference type="AlphaFoldDB" id="A0A087YFK3"/>
<reference evidence="13" key="2">
    <citation type="submission" date="2025-08" db="UniProtKB">
        <authorList>
            <consortium name="Ensembl"/>
        </authorList>
    </citation>
    <scope>IDENTIFICATION</scope>
</reference>
<reference evidence="13" key="3">
    <citation type="submission" date="2025-09" db="UniProtKB">
        <authorList>
            <consortium name="Ensembl"/>
        </authorList>
    </citation>
    <scope>IDENTIFICATION</scope>
</reference>
<dbReference type="GO" id="GO:0003352">
    <property type="term" value="P:regulation of cilium movement"/>
    <property type="evidence" value="ECO:0007669"/>
    <property type="project" value="TreeGrafter"/>
</dbReference>
<feature type="coiled-coil region" evidence="10">
    <location>
        <begin position="185"/>
        <end position="215"/>
    </location>
</feature>
<dbReference type="GeneTree" id="ENSGT00940000153804"/>
<evidence type="ECO:0000256" key="9">
    <source>
        <dbReference type="ARBA" id="ARBA00046115"/>
    </source>
</evidence>
<keyword evidence="6" id="KW-0969">Cilium</keyword>
<dbReference type="PANTHER" id="PTHR21625:SF1">
    <property type="entry name" value="DYNEIN REGULATORY COMPLEX PROTEIN 1"/>
    <property type="match status" value="1"/>
</dbReference>
<sequence length="667" mass="77899">EESKSKEEQERESEQRIKLLQKDLSTIVTNTQIACDAKMVLQRTLRGKAQAKRAAMLENDLISSQEKSDEILRRQFENFINQKGVSEDLQKALKKQQELYSTIINDKKAIINELLQALKLQDDNYASTLRKNAEEVNVMIARMEEQIKLMTKVYREELAQIESRHRQEISILLTKDKEELDRELKKLWDEELERLDERRKKLEEYKREVHEIGQESNHVFNALDYERCLRILAQEREQKKVQNSNLPLKMKRHLYMEKEEILLTTFRSIKGRITREAREIEKLKNIYIDHQKKFAKQSIALTDYSHYTQKHERIKNQVKCRHFAITDAKRFEEVWLMIEEEVKHLAQRALAIDSVISQQLYGSPEQQPDLNQLLLSSPFRPWKTRTEIVQTQFPPVESPAESHTEILDTTESTEEELAFIDSSPEGEKLDEETQEELRELLCDETDFLIEAKILKLLAPLVTQEQTGVKLGSILYTLGIDERDLPKLMDFLDSHSASVTSTSLDLIHPNHVLRALKSFLEQQSFRELFVRKRSGSLAAAKMTDIFKTLSHMLDLGQSKINCLVEESPLTGPVRKRMESVIVMLHCLISTWTMTSSAQELSRLWLAHARDSSGDEAYWNSLGNIIPEDRVKLWDSTLRMLKQYHGVLTDVSQLTQEQERLKDENTELR</sequence>
<proteinExistence type="inferred from homology"/>
<evidence type="ECO:0000313" key="14">
    <source>
        <dbReference type="Proteomes" id="UP000028760"/>
    </source>
</evidence>
<accession>A0A087YFK3</accession>
<evidence type="ECO:0000256" key="10">
    <source>
        <dbReference type="SAM" id="Coils"/>
    </source>
</evidence>
<evidence type="ECO:0000256" key="5">
    <source>
        <dbReference type="ARBA" id="ARBA00023054"/>
    </source>
</evidence>
<evidence type="ECO:0000256" key="3">
    <source>
        <dbReference type="ARBA" id="ARBA00013815"/>
    </source>
</evidence>
<dbReference type="Pfam" id="PF14772">
    <property type="entry name" value="NYD-SP28"/>
    <property type="match status" value="1"/>
</dbReference>